<keyword evidence="1" id="KW-0067">ATP-binding</keyword>
<dbReference type="NCBIfam" id="TIGR00135">
    <property type="entry name" value="gatC"/>
    <property type="match status" value="1"/>
</dbReference>
<feature type="region of interest" description="Disordered" evidence="2">
    <location>
        <begin position="53"/>
        <end position="76"/>
    </location>
</feature>
<dbReference type="GO" id="GO:0006450">
    <property type="term" value="P:regulation of translational fidelity"/>
    <property type="evidence" value="ECO:0007669"/>
    <property type="project" value="InterPro"/>
</dbReference>
<dbReference type="GO" id="GO:0050566">
    <property type="term" value="F:asparaginyl-tRNA synthase (glutamine-hydrolyzing) activity"/>
    <property type="evidence" value="ECO:0007669"/>
    <property type="project" value="RHEA"/>
</dbReference>
<comment type="subunit">
    <text evidence="1">Heterotrimer of A, B and C subunits.</text>
</comment>
<gene>
    <name evidence="1" type="primary">gatC</name>
    <name evidence="3" type="ORF">UV07_C0025G0006</name>
</gene>
<comment type="caution">
    <text evidence="3">The sequence shown here is derived from an EMBL/GenBank/DDBJ whole genome shotgun (WGS) entry which is preliminary data.</text>
</comment>
<evidence type="ECO:0000256" key="2">
    <source>
        <dbReference type="SAM" id="MobiDB-lite"/>
    </source>
</evidence>
<dbReference type="HAMAP" id="MF_00122">
    <property type="entry name" value="GatC"/>
    <property type="match status" value="1"/>
</dbReference>
<dbReference type="GO" id="GO:0005524">
    <property type="term" value="F:ATP binding"/>
    <property type="evidence" value="ECO:0007669"/>
    <property type="project" value="UniProtKB-KW"/>
</dbReference>
<dbReference type="GO" id="GO:0016740">
    <property type="term" value="F:transferase activity"/>
    <property type="evidence" value="ECO:0007669"/>
    <property type="project" value="UniProtKB-KW"/>
</dbReference>
<protein>
    <recommendedName>
        <fullName evidence="1">Aspartyl/glutamyl-tRNA(Asn/Gln) amidotransferase subunit C</fullName>
        <shortName evidence="1">Asp/Glu-ADT subunit C</shortName>
        <ecNumber evidence="1">6.3.5.-</ecNumber>
    </recommendedName>
</protein>
<comment type="catalytic activity">
    <reaction evidence="1">
        <text>L-aspartyl-tRNA(Asn) + L-glutamine + ATP + H2O = L-asparaginyl-tRNA(Asn) + L-glutamate + ADP + phosphate + 2 H(+)</text>
        <dbReference type="Rhea" id="RHEA:14513"/>
        <dbReference type="Rhea" id="RHEA-COMP:9674"/>
        <dbReference type="Rhea" id="RHEA-COMP:9677"/>
        <dbReference type="ChEBI" id="CHEBI:15377"/>
        <dbReference type="ChEBI" id="CHEBI:15378"/>
        <dbReference type="ChEBI" id="CHEBI:29985"/>
        <dbReference type="ChEBI" id="CHEBI:30616"/>
        <dbReference type="ChEBI" id="CHEBI:43474"/>
        <dbReference type="ChEBI" id="CHEBI:58359"/>
        <dbReference type="ChEBI" id="CHEBI:78515"/>
        <dbReference type="ChEBI" id="CHEBI:78516"/>
        <dbReference type="ChEBI" id="CHEBI:456216"/>
    </reaction>
</comment>
<dbReference type="SUPFAM" id="SSF141000">
    <property type="entry name" value="Glu-tRNAGln amidotransferase C subunit"/>
    <property type="match status" value="1"/>
</dbReference>
<dbReference type="Proteomes" id="UP000033986">
    <property type="component" value="Unassembled WGS sequence"/>
</dbReference>
<reference evidence="3 4" key="1">
    <citation type="journal article" date="2015" name="Nature">
        <title>rRNA introns, odd ribosomes, and small enigmatic genomes across a large radiation of phyla.</title>
        <authorList>
            <person name="Brown C.T."/>
            <person name="Hug L.A."/>
            <person name="Thomas B.C."/>
            <person name="Sharon I."/>
            <person name="Castelle C.J."/>
            <person name="Singh A."/>
            <person name="Wilkins M.J."/>
            <person name="Williams K.H."/>
            <person name="Banfield J.F."/>
        </authorList>
    </citation>
    <scope>NUCLEOTIDE SEQUENCE [LARGE SCALE GENOMIC DNA]</scope>
</reference>
<evidence type="ECO:0000313" key="4">
    <source>
        <dbReference type="Proteomes" id="UP000033986"/>
    </source>
</evidence>
<dbReference type="EC" id="6.3.5.-" evidence="1"/>
<dbReference type="GO" id="GO:0006412">
    <property type="term" value="P:translation"/>
    <property type="evidence" value="ECO:0007669"/>
    <property type="project" value="UniProtKB-UniRule"/>
</dbReference>
<organism evidence="3 4">
    <name type="scientific">Candidatus Azambacteria bacterium GW2011_GWB1_42_17</name>
    <dbReference type="NCBI Taxonomy" id="1618615"/>
    <lineage>
        <taxon>Bacteria</taxon>
        <taxon>Candidatus Azamiibacteriota</taxon>
    </lineage>
</organism>
<accession>A0A0G0Z4U1</accession>
<name>A0A0G0Z4U1_9BACT</name>
<dbReference type="PANTHER" id="PTHR15004">
    <property type="entry name" value="GLUTAMYL-TRNA(GLN) AMIDOTRANSFERASE SUBUNIT C, MITOCHONDRIAL"/>
    <property type="match status" value="1"/>
</dbReference>
<dbReference type="GO" id="GO:0070681">
    <property type="term" value="P:glutaminyl-tRNAGln biosynthesis via transamidation"/>
    <property type="evidence" value="ECO:0007669"/>
    <property type="project" value="TreeGrafter"/>
</dbReference>
<dbReference type="PANTHER" id="PTHR15004:SF0">
    <property type="entry name" value="GLUTAMYL-TRNA(GLN) AMIDOTRANSFERASE SUBUNIT C, MITOCHONDRIAL"/>
    <property type="match status" value="1"/>
</dbReference>
<sequence length="95" mass="10679">MFSEKDLESLADLVRLELSEEEKKSLLRDFKKILAYFEELKSVDTDGVSPMSGGTFETNVFREDGSEDAKLPAEKSVGQFPEKESGFLKVPPVFN</sequence>
<comment type="catalytic activity">
    <reaction evidence="1">
        <text>L-glutamyl-tRNA(Gln) + L-glutamine + ATP + H2O = L-glutaminyl-tRNA(Gln) + L-glutamate + ADP + phosphate + H(+)</text>
        <dbReference type="Rhea" id="RHEA:17521"/>
        <dbReference type="Rhea" id="RHEA-COMP:9681"/>
        <dbReference type="Rhea" id="RHEA-COMP:9684"/>
        <dbReference type="ChEBI" id="CHEBI:15377"/>
        <dbReference type="ChEBI" id="CHEBI:15378"/>
        <dbReference type="ChEBI" id="CHEBI:29985"/>
        <dbReference type="ChEBI" id="CHEBI:30616"/>
        <dbReference type="ChEBI" id="CHEBI:43474"/>
        <dbReference type="ChEBI" id="CHEBI:58359"/>
        <dbReference type="ChEBI" id="CHEBI:78520"/>
        <dbReference type="ChEBI" id="CHEBI:78521"/>
        <dbReference type="ChEBI" id="CHEBI:456216"/>
    </reaction>
</comment>
<dbReference type="InterPro" id="IPR036113">
    <property type="entry name" value="Asp/Glu-ADT_sf_sub_c"/>
</dbReference>
<dbReference type="Pfam" id="PF02686">
    <property type="entry name" value="GatC"/>
    <property type="match status" value="1"/>
</dbReference>
<dbReference type="Gene3D" id="1.10.20.60">
    <property type="entry name" value="Glu-tRNAGln amidotransferase C subunit, N-terminal domain"/>
    <property type="match status" value="1"/>
</dbReference>
<keyword evidence="3" id="KW-0808">Transferase</keyword>
<comment type="similarity">
    <text evidence="1">Belongs to the GatC family.</text>
</comment>
<dbReference type="InterPro" id="IPR003837">
    <property type="entry name" value="GatC"/>
</dbReference>
<dbReference type="EMBL" id="LCDB01000025">
    <property type="protein sequence ID" value="KKS43729.1"/>
    <property type="molecule type" value="Genomic_DNA"/>
</dbReference>
<keyword evidence="1" id="KW-0648">Protein biosynthesis</keyword>
<comment type="function">
    <text evidence="1">Allows the formation of correctly charged Asn-tRNA(Asn) or Gln-tRNA(Gln) through the transamidation of misacylated Asp-tRNA(Asn) or Glu-tRNA(Gln) in organisms which lack either or both of asparaginyl-tRNA or glutaminyl-tRNA synthetases. The reaction takes place in the presence of glutamine and ATP through an activated phospho-Asp-tRNA(Asn) or phospho-Glu-tRNA(Gln).</text>
</comment>
<evidence type="ECO:0000256" key="1">
    <source>
        <dbReference type="HAMAP-Rule" id="MF_00122"/>
    </source>
</evidence>
<keyword evidence="1" id="KW-0436">Ligase</keyword>
<feature type="compositionally biased region" description="Basic and acidic residues" evidence="2">
    <location>
        <begin position="60"/>
        <end position="73"/>
    </location>
</feature>
<dbReference type="AlphaFoldDB" id="A0A0G0Z4U1"/>
<evidence type="ECO:0000313" key="3">
    <source>
        <dbReference type="EMBL" id="KKS43729.1"/>
    </source>
</evidence>
<keyword evidence="1" id="KW-0547">Nucleotide-binding</keyword>
<dbReference type="GO" id="GO:0050567">
    <property type="term" value="F:glutaminyl-tRNA synthase (glutamine-hydrolyzing) activity"/>
    <property type="evidence" value="ECO:0007669"/>
    <property type="project" value="UniProtKB-UniRule"/>
</dbReference>
<proteinExistence type="inferred from homology"/>